<dbReference type="RefSeq" id="WP_046772409.1">
    <property type="nucleotide sequence ID" value="NZ_LBMC01000061.1"/>
</dbReference>
<dbReference type="Pfam" id="PF13930">
    <property type="entry name" value="Endonuclea_NS_2"/>
    <property type="match status" value="1"/>
</dbReference>
<keyword evidence="2" id="KW-0255">Endonuclease</keyword>
<protein>
    <submittedName>
        <fullName evidence="2">DNA/RNA non-specific endonuclease</fullName>
    </submittedName>
</protein>
<name>A0A1H2L808_9ACTN</name>
<dbReference type="InterPro" id="IPR044927">
    <property type="entry name" value="Endonuclea_NS_2"/>
</dbReference>
<reference evidence="3" key="1">
    <citation type="submission" date="2016-10" db="EMBL/GenBank/DDBJ databases">
        <authorList>
            <person name="Varghese N."/>
            <person name="Submissions S."/>
        </authorList>
    </citation>
    <scope>NUCLEOTIDE SEQUENCE [LARGE SCALE GENOMIC DNA]</scope>
    <source>
        <strain evidence="3">DSM 45079</strain>
    </source>
</reference>
<keyword evidence="2" id="KW-0378">Hydrolase</keyword>
<evidence type="ECO:0000313" key="3">
    <source>
        <dbReference type="Proteomes" id="UP000182977"/>
    </source>
</evidence>
<dbReference type="Gene3D" id="3.40.570.10">
    <property type="entry name" value="Extracellular Endonuclease, subunit A"/>
    <property type="match status" value="1"/>
</dbReference>
<organism evidence="2 3">
    <name type="scientific">Jiangella alkaliphila</name>
    <dbReference type="NCBI Taxonomy" id="419479"/>
    <lineage>
        <taxon>Bacteria</taxon>
        <taxon>Bacillati</taxon>
        <taxon>Actinomycetota</taxon>
        <taxon>Actinomycetes</taxon>
        <taxon>Jiangellales</taxon>
        <taxon>Jiangellaceae</taxon>
        <taxon>Jiangella</taxon>
    </lineage>
</organism>
<dbReference type="AlphaFoldDB" id="A0A1H2L808"/>
<dbReference type="EMBL" id="LT629791">
    <property type="protein sequence ID" value="SDU77197.1"/>
    <property type="molecule type" value="Genomic_DNA"/>
</dbReference>
<dbReference type="Proteomes" id="UP000182977">
    <property type="component" value="Chromosome I"/>
</dbReference>
<evidence type="ECO:0000313" key="2">
    <source>
        <dbReference type="EMBL" id="SDU77197.1"/>
    </source>
</evidence>
<dbReference type="STRING" id="419479.SAMN04488563_5454"/>
<dbReference type="GO" id="GO:0004519">
    <property type="term" value="F:endonuclease activity"/>
    <property type="evidence" value="ECO:0007669"/>
    <property type="project" value="UniProtKB-KW"/>
</dbReference>
<feature type="domain" description="Type VII secretion system protein EssD-like" evidence="1">
    <location>
        <begin position="134"/>
        <end position="249"/>
    </location>
</feature>
<keyword evidence="3" id="KW-1185">Reference proteome</keyword>
<proteinExistence type="predicted"/>
<evidence type="ECO:0000259" key="1">
    <source>
        <dbReference type="Pfam" id="PF13930"/>
    </source>
</evidence>
<gene>
    <name evidence="2" type="ORF">SAMN04488563_5454</name>
</gene>
<keyword evidence="2" id="KW-0540">Nuclease</keyword>
<sequence length="269" mass="29734">MRETLVWQCKGGGVTVDERPIRDGAERLTELRAEGIPAEVDELAQAVRGHADQVRRPVEQLHDRALAGKLDELFAGMLRDVQSLGDAAGAAAGTAASELTALLRPALHISSSARSDRPILRDPPADRHIVVDEHAEYTTGVYGRIITARAALDERPSAKRNKRSQTLLRGKVDGDDAGHLIGRVFGGIGYEPNLVPMEAYEVNRGAYRRLERRWERAVRAHKAVDVTVMVTYTDDGTRPAYFEIEHEIDDEIKTLTIMNTPAQRQESGE</sequence>
<accession>A0A1H2L808</accession>
<dbReference type="InterPro" id="IPR044929">
    <property type="entry name" value="DNA/RNA_non-sp_Endonuclease_sf"/>
</dbReference>